<proteinExistence type="predicted"/>
<dbReference type="OrthoDB" id="2219381at2"/>
<gene>
    <name evidence="1" type="ORF">BN1356_01495</name>
</gene>
<evidence type="ECO:0000313" key="1">
    <source>
        <dbReference type="EMBL" id="CQR25152.1"/>
    </source>
</evidence>
<accession>A0A0E4H4Q6</accession>
<name>A0A0E4H4Q6_9STRE</name>
<protein>
    <submittedName>
        <fullName evidence="1">Uncharacterized protein</fullName>
    </submittedName>
</protein>
<dbReference type="EMBL" id="CTEN01000003">
    <property type="protein sequence ID" value="CQR25152.1"/>
    <property type="molecule type" value="Genomic_DNA"/>
</dbReference>
<keyword evidence="2" id="KW-1185">Reference proteome</keyword>
<organism evidence="1 2">
    <name type="scientific">Streptococcus varani</name>
    <dbReference type="NCBI Taxonomy" id="1608583"/>
    <lineage>
        <taxon>Bacteria</taxon>
        <taxon>Bacillati</taxon>
        <taxon>Bacillota</taxon>
        <taxon>Bacilli</taxon>
        <taxon>Lactobacillales</taxon>
        <taxon>Streptococcaceae</taxon>
        <taxon>Streptococcus</taxon>
    </lineage>
</organism>
<dbReference type="RefSeq" id="WP_093650730.1">
    <property type="nucleotide sequence ID" value="NZ_CTEN01000003.1"/>
</dbReference>
<sequence>MTKRINVYFNEETLQKFMEIKAYLEEEIGGSLNRQSPNNSATVVKVIHTFHKLFLETGDRQSFSERLSRLEKNLANSDEQKLLKSIRHQLDQMFYLELTNFHVGTKGSHFDIQDLESIHSHFDPKQNELIARIEDIIKEDVSRGQTMKHSH</sequence>
<dbReference type="Proteomes" id="UP000198604">
    <property type="component" value="Unassembled WGS sequence"/>
</dbReference>
<evidence type="ECO:0000313" key="2">
    <source>
        <dbReference type="Proteomes" id="UP000198604"/>
    </source>
</evidence>
<dbReference type="AlphaFoldDB" id="A0A0E4H4Q6"/>
<reference evidence="2" key="1">
    <citation type="submission" date="2015-03" db="EMBL/GenBank/DDBJ databases">
        <authorList>
            <person name="Urmite Genomes"/>
        </authorList>
    </citation>
    <scope>NUCLEOTIDE SEQUENCE [LARGE SCALE GENOMIC DNA]</scope>
    <source>
        <strain evidence="2">FF10</strain>
    </source>
</reference>
<dbReference type="STRING" id="1608583.BN1356_01495"/>